<feature type="transmembrane region" description="Helical" evidence="1">
    <location>
        <begin position="81"/>
        <end position="102"/>
    </location>
</feature>
<protein>
    <submittedName>
        <fullName evidence="3">Phosphatase PAP2 family protein</fullName>
    </submittedName>
</protein>
<dbReference type="RefSeq" id="WP_148568286.1">
    <property type="nucleotide sequence ID" value="NZ_RXYA01000016.1"/>
</dbReference>
<feature type="transmembrane region" description="Helical" evidence="1">
    <location>
        <begin position="54"/>
        <end position="75"/>
    </location>
</feature>
<evidence type="ECO:0000313" key="4">
    <source>
        <dbReference type="Proteomes" id="UP000616595"/>
    </source>
</evidence>
<evidence type="ECO:0000259" key="2">
    <source>
        <dbReference type="Pfam" id="PF01569"/>
    </source>
</evidence>
<organism evidence="3 4">
    <name type="scientific">Acetobacterium paludosum</name>
    <dbReference type="NCBI Taxonomy" id="52693"/>
    <lineage>
        <taxon>Bacteria</taxon>
        <taxon>Bacillati</taxon>
        <taxon>Bacillota</taxon>
        <taxon>Clostridia</taxon>
        <taxon>Eubacteriales</taxon>
        <taxon>Eubacteriaceae</taxon>
        <taxon>Acetobacterium</taxon>
    </lineage>
</organism>
<feature type="transmembrane region" description="Helical" evidence="1">
    <location>
        <begin position="15"/>
        <end position="34"/>
    </location>
</feature>
<dbReference type="InterPro" id="IPR000326">
    <property type="entry name" value="PAP2/HPO"/>
</dbReference>
<proteinExistence type="predicted"/>
<keyword evidence="1" id="KW-1133">Transmembrane helix</keyword>
<accession>A0A923KX90</accession>
<feature type="domain" description="Phosphatidic acid phosphatase type 2/haloperoxidase" evidence="2">
    <location>
        <begin position="129"/>
        <end position="209"/>
    </location>
</feature>
<feature type="transmembrane region" description="Helical" evidence="1">
    <location>
        <begin position="186"/>
        <end position="205"/>
    </location>
</feature>
<evidence type="ECO:0000256" key="1">
    <source>
        <dbReference type="SAM" id="Phobius"/>
    </source>
</evidence>
<sequence>MIKKVSKWLSANRHAYAMLFFIFYLAVFFTLEHWDRPEHIIHFFLDDYIPFNEYFIIPYFMWFLCIAASLVGFMVYEKETFLNLCLMMFGGMTFCLIIYALIPSGLDIRGKIAGNNLCCQLTKWLYSIDTPTNVCPSIHVASSVSIAFAVWKSKKLKSYPKFQFGTIALMILICISTVFIKQHSLIDVFCGILLSTVLYYVAYYTNWKSITVWTKHQLVLRHRRLHPNSYRRWKF</sequence>
<name>A0A923KX90_9FIRM</name>
<keyword evidence="1" id="KW-0472">Membrane</keyword>
<feature type="transmembrane region" description="Helical" evidence="1">
    <location>
        <begin position="162"/>
        <end position="180"/>
    </location>
</feature>
<gene>
    <name evidence="3" type="ORF">GH810_11930</name>
</gene>
<dbReference type="AlphaFoldDB" id="A0A923KX90"/>
<reference evidence="3" key="1">
    <citation type="submission" date="2019-10" db="EMBL/GenBank/DDBJ databases">
        <authorList>
            <person name="Ross D.E."/>
            <person name="Gulliver D."/>
        </authorList>
    </citation>
    <scope>NUCLEOTIDE SEQUENCE</scope>
    <source>
        <strain evidence="3">DER-2019</strain>
    </source>
</reference>
<evidence type="ECO:0000313" key="3">
    <source>
        <dbReference type="EMBL" id="MBC3889023.1"/>
    </source>
</evidence>
<dbReference type="InterPro" id="IPR036938">
    <property type="entry name" value="PAP2/HPO_sf"/>
</dbReference>
<keyword evidence="1" id="KW-0812">Transmembrane</keyword>
<dbReference type="EMBL" id="WJBD01000014">
    <property type="protein sequence ID" value="MBC3889023.1"/>
    <property type="molecule type" value="Genomic_DNA"/>
</dbReference>
<dbReference type="SUPFAM" id="SSF48317">
    <property type="entry name" value="Acid phosphatase/Vanadium-dependent haloperoxidase"/>
    <property type="match status" value="1"/>
</dbReference>
<dbReference type="Proteomes" id="UP000616595">
    <property type="component" value="Unassembled WGS sequence"/>
</dbReference>
<dbReference type="OrthoDB" id="9790723at2"/>
<comment type="caution">
    <text evidence="3">The sequence shown here is derived from an EMBL/GenBank/DDBJ whole genome shotgun (WGS) entry which is preliminary data.</text>
</comment>
<dbReference type="Gene3D" id="1.20.144.10">
    <property type="entry name" value="Phosphatidic acid phosphatase type 2/haloperoxidase"/>
    <property type="match status" value="1"/>
</dbReference>
<keyword evidence="4" id="KW-1185">Reference proteome</keyword>
<reference evidence="3" key="2">
    <citation type="submission" date="2020-10" db="EMBL/GenBank/DDBJ databases">
        <title>Comparative genomics of the Acetobacterium genus.</title>
        <authorList>
            <person name="Marshall C."/>
            <person name="May H."/>
            <person name="Norman S."/>
        </authorList>
    </citation>
    <scope>NUCLEOTIDE SEQUENCE</scope>
    <source>
        <strain evidence="3">DER-2019</strain>
    </source>
</reference>
<dbReference type="Pfam" id="PF01569">
    <property type="entry name" value="PAP2"/>
    <property type="match status" value="1"/>
</dbReference>